<dbReference type="GO" id="GO:0005634">
    <property type="term" value="C:nucleus"/>
    <property type="evidence" value="ECO:0007669"/>
    <property type="project" value="UniProtKB-SubCell"/>
</dbReference>
<dbReference type="Gene3D" id="3.30.2410.10">
    <property type="entry name" value="Hect, E3 ligase catalytic domain"/>
    <property type="match status" value="1"/>
</dbReference>
<dbReference type="GO" id="GO:0045087">
    <property type="term" value="P:innate immune response"/>
    <property type="evidence" value="ECO:0007669"/>
    <property type="project" value="UniProtKB-KW"/>
</dbReference>
<feature type="domain" description="WW" evidence="26">
    <location>
        <begin position="347"/>
        <end position="383"/>
    </location>
</feature>
<evidence type="ECO:0000256" key="11">
    <source>
        <dbReference type="ARBA" id="ARBA00022679"/>
    </source>
</evidence>
<feature type="compositionally biased region" description="Pro residues" evidence="25">
    <location>
        <begin position="121"/>
        <end position="135"/>
    </location>
</feature>
<evidence type="ECO:0000256" key="9">
    <source>
        <dbReference type="ARBA" id="ARBA00022490"/>
    </source>
</evidence>
<dbReference type="FunFam" id="3.90.1750.10:FF:000002">
    <property type="entry name" value="E3 ubiquitin-protein ligase"/>
    <property type="match status" value="1"/>
</dbReference>
<evidence type="ECO:0000313" key="28">
    <source>
        <dbReference type="EMBL" id="KAF5917855.1"/>
    </source>
</evidence>
<reference evidence="28 29" key="1">
    <citation type="journal article" date="2020" name="Mol. Biol. Evol.">
        <title>Interspecific Gene Flow and the Evolution of Specialization in Black and White Rhinoceros.</title>
        <authorList>
            <person name="Moodley Y."/>
            <person name="Westbury M.V."/>
            <person name="Russo I.M."/>
            <person name="Gopalakrishnan S."/>
            <person name="Rakotoarivelo A."/>
            <person name="Olsen R.A."/>
            <person name="Prost S."/>
            <person name="Tunstall T."/>
            <person name="Ryder O.A."/>
            <person name="Dalen L."/>
            <person name="Bruford M.W."/>
        </authorList>
    </citation>
    <scope>NUCLEOTIDE SEQUENCE [LARGE SCALE GENOMIC DNA]</scope>
    <source>
        <strain evidence="28">SBR-YM</strain>
        <tissue evidence="28">Skin</tissue>
    </source>
</reference>
<evidence type="ECO:0000256" key="5">
    <source>
        <dbReference type="ARBA" id="ARBA00004496"/>
    </source>
</evidence>
<evidence type="ECO:0000259" key="27">
    <source>
        <dbReference type="PROSITE" id="PS50237"/>
    </source>
</evidence>
<dbReference type="EMBL" id="JACDTQ010002515">
    <property type="protein sequence ID" value="KAF5917855.1"/>
    <property type="molecule type" value="Genomic_DNA"/>
</dbReference>
<dbReference type="GO" id="GO:0002683">
    <property type="term" value="P:negative regulation of immune system process"/>
    <property type="evidence" value="ECO:0007669"/>
    <property type="project" value="UniProtKB-ARBA"/>
</dbReference>
<keyword evidence="9" id="KW-0963">Cytoplasm</keyword>
<dbReference type="GO" id="GO:0050687">
    <property type="term" value="P:negative regulation of defense response to virus"/>
    <property type="evidence" value="ECO:0007669"/>
    <property type="project" value="UniProtKB-ARBA"/>
</dbReference>
<dbReference type="GO" id="GO:0010604">
    <property type="term" value="P:positive regulation of macromolecule metabolic process"/>
    <property type="evidence" value="ECO:0007669"/>
    <property type="project" value="UniProtKB-ARBA"/>
</dbReference>
<keyword evidence="17" id="KW-0391">Immunity</keyword>
<dbReference type="Pfam" id="PF00632">
    <property type="entry name" value="HECT"/>
    <property type="match status" value="1"/>
</dbReference>
<dbReference type="Pfam" id="PF00397">
    <property type="entry name" value="WW"/>
    <property type="match status" value="4"/>
</dbReference>
<evidence type="ECO:0000256" key="25">
    <source>
        <dbReference type="SAM" id="MobiDB-lite"/>
    </source>
</evidence>
<feature type="domain" description="HECT" evidence="27">
    <location>
        <begin position="481"/>
        <end position="815"/>
    </location>
</feature>
<keyword evidence="19" id="KW-0051">Antiviral defense</keyword>
<dbReference type="PROSITE" id="PS50237">
    <property type="entry name" value="HECT"/>
    <property type="match status" value="1"/>
</dbReference>
<evidence type="ECO:0000256" key="6">
    <source>
        <dbReference type="ARBA" id="ARBA00004906"/>
    </source>
</evidence>
<keyword evidence="13" id="KW-0677">Repeat</keyword>
<dbReference type="Gene3D" id="3.30.2160.10">
    <property type="entry name" value="Hect, E3 ligase catalytic domain"/>
    <property type="match status" value="1"/>
</dbReference>
<evidence type="ECO:0000256" key="8">
    <source>
        <dbReference type="ARBA" id="ARBA00022475"/>
    </source>
</evidence>
<evidence type="ECO:0000256" key="3">
    <source>
        <dbReference type="ARBA" id="ARBA00004413"/>
    </source>
</evidence>
<dbReference type="UniPathway" id="UPA00143"/>
<evidence type="ECO:0000256" key="15">
    <source>
        <dbReference type="ARBA" id="ARBA00022786"/>
    </source>
</evidence>
<evidence type="ECO:0000256" key="19">
    <source>
        <dbReference type="ARBA" id="ARBA00023118"/>
    </source>
</evidence>
<dbReference type="GO" id="GO:0006915">
    <property type="term" value="P:apoptotic process"/>
    <property type="evidence" value="ECO:0007669"/>
    <property type="project" value="UniProtKB-KW"/>
</dbReference>
<dbReference type="PROSITE" id="PS01159">
    <property type="entry name" value="WW_DOMAIN_1"/>
    <property type="match status" value="3"/>
</dbReference>
<evidence type="ECO:0000256" key="4">
    <source>
        <dbReference type="ARBA" id="ARBA00004469"/>
    </source>
</evidence>
<comment type="subcellular location">
    <subcellularLocation>
        <location evidence="3">Cell membrane</location>
        <topology evidence="3">Peripheral membrane protein</topology>
        <orientation evidence="3">Cytoplasmic side</orientation>
    </subcellularLocation>
    <subcellularLocation>
        <location evidence="5">Cytoplasm</location>
    </subcellularLocation>
    <subcellularLocation>
        <location evidence="4">Early endosome membrane</location>
        <topology evidence="4">Peripheral membrane protein</topology>
        <orientation evidence="4">Cytoplasmic side</orientation>
    </subcellularLocation>
    <subcellularLocation>
        <location evidence="2">Nucleus</location>
    </subcellularLocation>
</comment>
<keyword evidence="15 24" id="KW-0833">Ubl conjugation pathway</keyword>
<keyword evidence="29" id="KW-1185">Reference proteome</keyword>
<feature type="region of interest" description="Disordered" evidence="25">
    <location>
        <begin position="64"/>
        <end position="140"/>
    </location>
</feature>
<dbReference type="SMART" id="SM00456">
    <property type="entry name" value="WW"/>
    <property type="match status" value="4"/>
</dbReference>
<comment type="pathway">
    <text evidence="6">Protein modification; protein ubiquitination.</text>
</comment>
<feature type="compositionally biased region" description="Basic and acidic residues" evidence="25">
    <location>
        <begin position="76"/>
        <end position="85"/>
    </location>
</feature>
<dbReference type="FunFam" id="3.30.2160.10:FF:000003">
    <property type="entry name" value="E3 ubiquitin-protein ligase"/>
    <property type="match status" value="1"/>
</dbReference>
<keyword evidence="18" id="KW-0007">Acetylation</keyword>
<dbReference type="GO" id="GO:0002684">
    <property type="term" value="P:positive regulation of immune system process"/>
    <property type="evidence" value="ECO:0007669"/>
    <property type="project" value="UniProtKB-ARBA"/>
</dbReference>
<dbReference type="InterPro" id="IPR050409">
    <property type="entry name" value="E3_ubiq-protein_ligase"/>
</dbReference>
<dbReference type="FunFam" id="3.30.2410.10:FF:000002">
    <property type="entry name" value="E3 ubiquitin-protein ligase HECW2"/>
    <property type="match status" value="1"/>
</dbReference>
<keyword evidence="16" id="KW-0832">Ubl conjugation</keyword>
<dbReference type="FunFam" id="2.20.70.10:FF:000039">
    <property type="entry name" value="E3 ubiquitin-protein ligase"/>
    <property type="match status" value="1"/>
</dbReference>
<evidence type="ECO:0000256" key="17">
    <source>
        <dbReference type="ARBA" id="ARBA00022859"/>
    </source>
</evidence>
<feature type="domain" description="WW" evidence="26">
    <location>
        <begin position="267"/>
        <end position="300"/>
    </location>
</feature>
<feature type="compositionally biased region" description="Polar residues" evidence="25">
    <location>
        <begin position="180"/>
        <end position="209"/>
    </location>
</feature>
<dbReference type="AlphaFoldDB" id="A0A7J7EPX9"/>
<dbReference type="GO" id="GO:0051241">
    <property type="term" value="P:negative regulation of multicellular organismal process"/>
    <property type="evidence" value="ECO:0007669"/>
    <property type="project" value="UniProtKB-ARBA"/>
</dbReference>
<evidence type="ECO:0000256" key="20">
    <source>
        <dbReference type="ARBA" id="ARBA00023136"/>
    </source>
</evidence>
<dbReference type="InterPro" id="IPR035983">
    <property type="entry name" value="Hect_E3_ubiquitin_ligase"/>
</dbReference>
<accession>A0A7J7EPX9</accession>
<feature type="region of interest" description="Disordered" evidence="25">
    <location>
        <begin position="180"/>
        <end position="233"/>
    </location>
</feature>
<dbReference type="Gene3D" id="3.90.1750.10">
    <property type="entry name" value="Hect, E3 ligase catalytic domains"/>
    <property type="match status" value="1"/>
</dbReference>
<dbReference type="PANTHER" id="PTHR11254:SF66">
    <property type="entry name" value="E3 UBIQUITIN-PROTEIN LIGASE ITCHY HOMOLOG"/>
    <property type="match status" value="1"/>
</dbReference>
<dbReference type="GO" id="GO:0051607">
    <property type="term" value="P:defense response to virus"/>
    <property type="evidence" value="ECO:0007669"/>
    <property type="project" value="UniProtKB-KW"/>
</dbReference>
<evidence type="ECO:0000256" key="21">
    <source>
        <dbReference type="ARBA" id="ARBA00023242"/>
    </source>
</evidence>
<dbReference type="GO" id="GO:0031901">
    <property type="term" value="C:early endosome membrane"/>
    <property type="evidence" value="ECO:0007669"/>
    <property type="project" value="UniProtKB-SubCell"/>
</dbReference>
<dbReference type="CDD" id="cd00078">
    <property type="entry name" value="HECTc"/>
    <property type="match status" value="1"/>
</dbReference>
<keyword evidence="12" id="KW-0053">Apoptosis</keyword>
<evidence type="ECO:0000256" key="16">
    <source>
        <dbReference type="ARBA" id="ARBA00022843"/>
    </source>
</evidence>
<evidence type="ECO:0000259" key="26">
    <source>
        <dbReference type="PROSITE" id="PS50020"/>
    </source>
</evidence>
<name>A0A7J7EPX9_DICBM</name>
<feature type="compositionally biased region" description="Polar residues" evidence="25">
    <location>
        <begin position="64"/>
        <end position="75"/>
    </location>
</feature>
<evidence type="ECO:0000256" key="18">
    <source>
        <dbReference type="ARBA" id="ARBA00022990"/>
    </source>
</evidence>
<evidence type="ECO:0000256" key="22">
    <source>
        <dbReference type="ARBA" id="ARBA00064638"/>
    </source>
</evidence>
<gene>
    <name evidence="28" type="ORF">HPG69_010008</name>
</gene>
<dbReference type="PROSITE" id="PS50020">
    <property type="entry name" value="WW_DOMAIN_2"/>
    <property type="match status" value="4"/>
</dbReference>
<comment type="subunit">
    <text evidence="22">(Microbial infection) Interacts with Epstein-Barr virus LMP2A.</text>
</comment>
<organism evidence="28 29">
    <name type="scientific">Diceros bicornis minor</name>
    <name type="common">South-central black rhinoceros</name>
    <dbReference type="NCBI Taxonomy" id="77932"/>
    <lineage>
        <taxon>Eukaryota</taxon>
        <taxon>Metazoa</taxon>
        <taxon>Chordata</taxon>
        <taxon>Craniata</taxon>
        <taxon>Vertebrata</taxon>
        <taxon>Euteleostomi</taxon>
        <taxon>Mammalia</taxon>
        <taxon>Eutheria</taxon>
        <taxon>Laurasiatheria</taxon>
        <taxon>Perissodactyla</taxon>
        <taxon>Rhinocerotidae</taxon>
        <taxon>Diceros</taxon>
    </lineage>
</organism>
<evidence type="ECO:0000256" key="1">
    <source>
        <dbReference type="ARBA" id="ARBA00000885"/>
    </source>
</evidence>
<keyword evidence="14" id="KW-0967">Endosome</keyword>
<comment type="catalytic activity">
    <reaction evidence="1">
        <text>S-ubiquitinyl-[E2 ubiquitin-conjugating enzyme]-L-cysteine + [acceptor protein]-L-lysine = [E2 ubiquitin-conjugating enzyme]-L-cysteine + N(6)-ubiquitinyl-[acceptor protein]-L-lysine.</text>
        <dbReference type="EC" id="2.3.2.26"/>
    </reaction>
</comment>
<dbReference type="GO" id="GO:0005829">
    <property type="term" value="C:cytosol"/>
    <property type="evidence" value="ECO:0007669"/>
    <property type="project" value="UniProtKB-ARBA"/>
</dbReference>
<sequence>MSDSGSQFGSMGSLTMKSQLQITVEEVVVTLQLLGDKEPTETIGDLSICLDGLQLESEVVANGETTCSESASQNDDGSRPKDETRASTNGSEDPEDVGSVENRRVNENNSPSLSNGGFKPSRPPRPSRPPPPTPRRPVCGRECKIIKPNIIRKLIFYPEFRFMKIKDFPIFPKSFIASVNGSPSATSESDGSSTGSLPPTNTNSNTPEGATSGLIIPLTISGGSGPRPLNPIPQAPLPPGWEQRVDQHGRVYYVDHIEKRTTWDRPEPLPPGWERRVDNMGRIYYVDHFTRTTTWQRPTLESVRNYEQWQLQRSQLQGAMQQFNQRFIFGNQDLFATSQNKEFDPLGPLPPGWGKSQKRTDSNGRVYFVNHNTRITQWEDPRSQGQLNEKPLPEGWEMRFTVDGIPYFVDHNRRTTTYIDPRTGKSALDNGPQIAYVRDFKAKVQYFRFWCQQLAMPQHIKITVTRKTLFEDSFQQIMSFSPQDLRRRLWVIFPGEEGLDYGGVAREWFFLLSHEVLNPMYCLFEYAGKDNYCLQINPASYINPDHLKYFRFIGRFIAMALFHGKFIDTGFSLPFYKRILNKPVGLKDLESIDPEFYNSLIWVKENNIEECGLEMYFSVDKEILGEIKSHDLKPNGGNILVTEENKEEYIRMVAEWRLSRGVEEQTQAFFEGFNEILPQQYLQYFDAKELEVLLCGMQEIDLNDWQRHAIYRHYTRTSKQIMWFWQFVKEIDNEKRMRLLQFVTGTCRLPVGGFADLMGSNGPQKFCIEKVGKENWLPRSHTCFNRLDLPPYKSYEQLKEKLLFAIEETEGFGQE</sequence>
<dbReference type="InterPro" id="IPR036020">
    <property type="entry name" value="WW_dom_sf"/>
</dbReference>
<dbReference type="PANTHER" id="PTHR11254">
    <property type="entry name" value="HECT DOMAIN UBIQUITIN-PROTEIN LIGASE"/>
    <property type="match status" value="1"/>
</dbReference>
<dbReference type="GO" id="GO:0070936">
    <property type="term" value="P:protein K48-linked ubiquitination"/>
    <property type="evidence" value="ECO:0007669"/>
    <property type="project" value="TreeGrafter"/>
</dbReference>
<dbReference type="GO" id="GO:0009896">
    <property type="term" value="P:positive regulation of catabolic process"/>
    <property type="evidence" value="ECO:0007669"/>
    <property type="project" value="UniProtKB-ARBA"/>
</dbReference>
<dbReference type="GO" id="GO:0043161">
    <property type="term" value="P:proteasome-mediated ubiquitin-dependent protein catabolic process"/>
    <property type="evidence" value="ECO:0007669"/>
    <property type="project" value="TreeGrafter"/>
</dbReference>
<dbReference type="SUPFAM" id="SSF56204">
    <property type="entry name" value="Hect, E3 ligase catalytic domain"/>
    <property type="match status" value="1"/>
</dbReference>
<keyword evidence="21" id="KW-0539">Nucleus</keyword>
<evidence type="ECO:0000313" key="29">
    <source>
        <dbReference type="Proteomes" id="UP000551758"/>
    </source>
</evidence>
<dbReference type="SMART" id="SM00119">
    <property type="entry name" value="HECTc"/>
    <property type="match status" value="1"/>
</dbReference>
<dbReference type="GO" id="GO:0070534">
    <property type="term" value="P:protein K63-linked ubiquitination"/>
    <property type="evidence" value="ECO:0007669"/>
    <property type="project" value="TreeGrafter"/>
</dbReference>
<dbReference type="GO" id="GO:0005886">
    <property type="term" value="C:plasma membrane"/>
    <property type="evidence" value="ECO:0007669"/>
    <property type="project" value="UniProtKB-SubCell"/>
</dbReference>
<feature type="domain" description="WW" evidence="26">
    <location>
        <begin position="390"/>
        <end position="423"/>
    </location>
</feature>
<proteinExistence type="predicted"/>
<dbReference type="GO" id="GO:0035519">
    <property type="term" value="P:protein K29-linked ubiquitination"/>
    <property type="evidence" value="ECO:0007669"/>
    <property type="project" value="TreeGrafter"/>
</dbReference>
<evidence type="ECO:0000256" key="24">
    <source>
        <dbReference type="PROSITE-ProRule" id="PRU00104"/>
    </source>
</evidence>
<dbReference type="Gene3D" id="2.20.70.10">
    <property type="match status" value="3"/>
</dbReference>
<dbReference type="InterPro" id="IPR000569">
    <property type="entry name" value="HECT_dom"/>
</dbReference>
<dbReference type="CDD" id="cd00201">
    <property type="entry name" value="WW"/>
    <property type="match status" value="4"/>
</dbReference>
<evidence type="ECO:0000256" key="7">
    <source>
        <dbReference type="ARBA" id="ARBA00012485"/>
    </source>
</evidence>
<evidence type="ECO:0000256" key="23">
    <source>
        <dbReference type="ARBA" id="ARBA00083686"/>
    </source>
</evidence>
<keyword evidence="10" id="KW-0399">Innate immunity</keyword>
<evidence type="ECO:0000256" key="12">
    <source>
        <dbReference type="ARBA" id="ARBA00022703"/>
    </source>
</evidence>
<dbReference type="EC" id="2.3.2.26" evidence="7"/>
<comment type="caution">
    <text evidence="28">The sequence shown here is derived from an EMBL/GenBank/DDBJ whole genome shotgun (WGS) entry which is preliminary data.</text>
</comment>
<evidence type="ECO:0000256" key="14">
    <source>
        <dbReference type="ARBA" id="ARBA00022753"/>
    </source>
</evidence>
<dbReference type="InterPro" id="IPR001202">
    <property type="entry name" value="WW_dom"/>
</dbReference>
<dbReference type="GO" id="GO:1902532">
    <property type="term" value="P:negative regulation of intracellular signal transduction"/>
    <property type="evidence" value="ECO:0007669"/>
    <property type="project" value="UniProtKB-ARBA"/>
</dbReference>
<protein>
    <recommendedName>
        <fullName evidence="7">HECT-type E3 ubiquitin transferase</fullName>
        <ecNumber evidence="7">2.3.2.26</ecNumber>
    </recommendedName>
    <alternativeName>
        <fullName evidence="23">HECT-type E3 ubiquitin transferase Itchy homolog</fullName>
    </alternativeName>
</protein>
<feature type="domain" description="WW" evidence="26">
    <location>
        <begin position="235"/>
        <end position="268"/>
    </location>
</feature>
<dbReference type="GO" id="GO:0061630">
    <property type="term" value="F:ubiquitin protein ligase activity"/>
    <property type="evidence" value="ECO:0007669"/>
    <property type="project" value="UniProtKB-EC"/>
</dbReference>
<dbReference type="FunFam" id="2.20.70.10:FF:000005">
    <property type="entry name" value="E3 ubiquitin-protein ligase"/>
    <property type="match status" value="1"/>
</dbReference>
<keyword evidence="11" id="KW-0808">Transferase</keyword>
<evidence type="ECO:0000256" key="2">
    <source>
        <dbReference type="ARBA" id="ARBA00004123"/>
    </source>
</evidence>
<keyword evidence="20" id="KW-0472">Membrane</keyword>
<dbReference type="FunFam" id="2.20.70.10:FF:000009">
    <property type="entry name" value="E3 ubiquitin-protein ligase"/>
    <property type="match status" value="1"/>
</dbReference>
<evidence type="ECO:0000256" key="10">
    <source>
        <dbReference type="ARBA" id="ARBA00022588"/>
    </source>
</evidence>
<feature type="active site" description="Glycyl thioester intermediate" evidence="24">
    <location>
        <position position="783"/>
    </location>
</feature>
<dbReference type="FunFam" id="2.20.70.10:FF:000063">
    <property type="entry name" value="E3 ubiquitin-protein ligase NEDD4"/>
    <property type="match status" value="1"/>
</dbReference>
<keyword evidence="8" id="KW-1003">Cell membrane</keyword>
<dbReference type="SUPFAM" id="SSF51045">
    <property type="entry name" value="WW domain"/>
    <property type="match status" value="4"/>
</dbReference>
<dbReference type="Proteomes" id="UP000551758">
    <property type="component" value="Unassembled WGS sequence"/>
</dbReference>
<evidence type="ECO:0000256" key="13">
    <source>
        <dbReference type="ARBA" id="ARBA00022737"/>
    </source>
</evidence>